<name>A0A2J0YVL7_RHIML</name>
<comment type="caution">
    <text evidence="1">The sequence shown here is derived from an EMBL/GenBank/DDBJ whole genome shotgun (WGS) entry which is preliminary data.</text>
</comment>
<evidence type="ECO:0000313" key="1">
    <source>
        <dbReference type="EMBL" id="PJR11578.1"/>
    </source>
</evidence>
<dbReference type="RefSeq" id="WP_100674312.1">
    <property type="nucleotide sequence ID" value="NZ_NJGD01000019.1"/>
</dbReference>
<sequence length="116" mass="13123">MKQEFLDRLANTVDAICASPRVAGYLIGYSSKGSARFTAYRPHGFQHFVILADGLSQKDALDLEEHLHMRIEADQAALSYQKYREKSRGRHHRSSGGITSEDGMNHCVYMACWEDT</sequence>
<organism evidence="1 2">
    <name type="scientific">Rhizobium meliloti</name>
    <name type="common">Ensifer meliloti</name>
    <name type="synonym">Sinorhizobium meliloti</name>
    <dbReference type="NCBI Taxonomy" id="382"/>
    <lineage>
        <taxon>Bacteria</taxon>
        <taxon>Pseudomonadati</taxon>
        <taxon>Pseudomonadota</taxon>
        <taxon>Alphaproteobacteria</taxon>
        <taxon>Hyphomicrobiales</taxon>
        <taxon>Rhizobiaceae</taxon>
        <taxon>Sinorhizobium/Ensifer group</taxon>
        <taxon>Sinorhizobium</taxon>
    </lineage>
</organism>
<protein>
    <submittedName>
        <fullName evidence="1">Uncharacterized protein</fullName>
    </submittedName>
</protein>
<dbReference type="AlphaFoldDB" id="A0A2J0YVL7"/>
<evidence type="ECO:0000313" key="2">
    <source>
        <dbReference type="Proteomes" id="UP000231987"/>
    </source>
</evidence>
<accession>A0A2J0YVL7</accession>
<dbReference type="EMBL" id="NJGD01000019">
    <property type="protein sequence ID" value="PJR11578.1"/>
    <property type="molecule type" value="Genomic_DNA"/>
</dbReference>
<proteinExistence type="predicted"/>
<reference evidence="1 2" key="1">
    <citation type="submission" date="2017-06" db="EMBL/GenBank/DDBJ databases">
        <title>Ensifer strains isolated from leguminous trees and herbs display diverse denitrification phenotypes with some acting as strong N2O sinks.</title>
        <authorList>
            <person name="Woliy K."/>
            <person name="Mania D."/>
            <person name="Bakken L.R."/>
            <person name="Frostegard A."/>
        </authorList>
    </citation>
    <scope>NUCLEOTIDE SEQUENCE [LARGE SCALE GENOMIC DNA]</scope>
    <source>
        <strain evidence="1 2">AC50a</strain>
    </source>
</reference>
<gene>
    <name evidence="1" type="ORF">CEJ86_27865</name>
</gene>
<dbReference type="Proteomes" id="UP000231987">
    <property type="component" value="Unassembled WGS sequence"/>
</dbReference>